<proteinExistence type="predicted"/>
<name>A0ABR2M8E6_9ASPA</name>
<organism evidence="1 2">
    <name type="scientific">Platanthera guangdongensis</name>
    <dbReference type="NCBI Taxonomy" id="2320717"/>
    <lineage>
        <taxon>Eukaryota</taxon>
        <taxon>Viridiplantae</taxon>
        <taxon>Streptophyta</taxon>
        <taxon>Embryophyta</taxon>
        <taxon>Tracheophyta</taxon>
        <taxon>Spermatophyta</taxon>
        <taxon>Magnoliopsida</taxon>
        <taxon>Liliopsida</taxon>
        <taxon>Asparagales</taxon>
        <taxon>Orchidaceae</taxon>
        <taxon>Orchidoideae</taxon>
        <taxon>Orchideae</taxon>
        <taxon>Orchidinae</taxon>
        <taxon>Platanthera</taxon>
    </lineage>
</organism>
<dbReference type="Proteomes" id="UP001412067">
    <property type="component" value="Unassembled WGS sequence"/>
</dbReference>
<evidence type="ECO:0000313" key="1">
    <source>
        <dbReference type="EMBL" id="KAK8960447.1"/>
    </source>
</evidence>
<protein>
    <submittedName>
        <fullName evidence="1">Uncharacterized protein</fullName>
    </submittedName>
</protein>
<keyword evidence="2" id="KW-1185">Reference proteome</keyword>
<evidence type="ECO:0000313" key="2">
    <source>
        <dbReference type="Proteomes" id="UP001412067"/>
    </source>
</evidence>
<dbReference type="EMBL" id="JBBWWR010000010">
    <property type="protein sequence ID" value="KAK8960447.1"/>
    <property type="molecule type" value="Genomic_DNA"/>
</dbReference>
<reference evidence="1 2" key="1">
    <citation type="journal article" date="2022" name="Nat. Plants">
        <title>Genomes of leafy and leafless Platanthera orchids illuminate the evolution of mycoheterotrophy.</title>
        <authorList>
            <person name="Li M.H."/>
            <person name="Liu K.W."/>
            <person name="Li Z."/>
            <person name="Lu H.C."/>
            <person name="Ye Q.L."/>
            <person name="Zhang D."/>
            <person name="Wang J.Y."/>
            <person name="Li Y.F."/>
            <person name="Zhong Z.M."/>
            <person name="Liu X."/>
            <person name="Yu X."/>
            <person name="Liu D.K."/>
            <person name="Tu X.D."/>
            <person name="Liu B."/>
            <person name="Hao Y."/>
            <person name="Liao X.Y."/>
            <person name="Jiang Y.T."/>
            <person name="Sun W.H."/>
            <person name="Chen J."/>
            <person name="Chen Y.Q."/>
            <person name="Ai Y."/>
            <person name="Zhai J.W."/>
            <person name="Wu S.S."/>
            <person name="Zhou Z."/>
            <person name="Hsiao Y.Y."/>
            <person name="Wu W.L."/>
            <person name="Chen Y.Y."/>
            <person name="Lin Y.F."/>
            <person name="Hsu J.L."/>
            <person name="Li C.Y."/>
            <person name="Wang Z.W."/>
            <person name="Zhao X."/>
            <person name="Zhong W.Y."/>
            <person name="Ma X.K."/>
            <person name="Ma L."/>
            <person name="Huang J."/>
            <person name="Chen G.Z."/>
            <person name="Huang M.Z."/>
            <person name="Huang L."/>
            <person name="Peng D.H."/>
            <person name="Luo Y.B."/>
            <person name="Zou S.Q."/>
            <person name="Chen S.P."/>
            <person name="Lan S."/>
            <person name="Tsai W.C."/>
            <person name="Van de Peer Y."/>
            <person name="Liu Z.J."/>
        </authorList>
    </citation>
    <scope>NUCLEOTIDE SEQUENCE [LARGE SCALE GENOMIC DNA]</scope>
    <source>
        <strain evidence="1">Lor288</strain>
    </source>
</reference>
<sequence>MAFWGPSCRSAHRLDPSCFFSNELKTRNNTGLVRERIDVGHLPERQLRRSHCSGLSDEAASSRDLVLLLDLFSRTPTPLGRSLSSRSEP</sequence>
<gene>
    <name evidence="1" type="ORF">KSP40_PGU019273</name>
</gene>
<accession>A0ABR2M8E6</accession>
<comment type="caution">
    <text evidence="1">The sequence shown here is derived from an EMBL/GenBank/DDBJ whole genome shotgun (WGS) entry which is preliminary data.</text>
</comment>